<evidence type="ECO:0000256" key="1">
    <source>
        <dbReference type="ARBA" id="ARBA00000085"/>
    </source>
</evidence>
<dbReference type="InterPro" id="IPR035965">
    <property type="entry name" value="PAS-like_dom_sf"/>
</dbReference>
<feature type="coiled-coil region" evidence="4">
    <location>
        <begin position="371"/>
        <end position="398"/>
    </location>
</feature>
<evidence type="ECO:0000256" key="4">
    <source>
        <dbReference type="SAM" id="Coils"/>
    </source>
</evidence>
<dbReference type="GO" id="GO:0000155">
    <property type="term" value="F:phosphorelay sensor kinase activity"/>
    <property type="evidence" value="ECO:0007669"/>
    <property type="project" value="InterPro"/>
</dbReference>
<keyword evidence="7" id="KW-0418">Kinase</keyword>
<gene>
    <name evidence="7" type="ORF">SAMN04488136_12246</name>
</gene>
<dbReference type="OrthoDB" id="1931120at2"/>
<dbReference type="EC" id="2.7.13.3" evidence="2"/>
<evidence type="ECO:0000256" key="5">
    <source>
        <dbReference type="SAM" id="Phobius"/>
    </source>
</evidence>
<feature type="transmembrane region" description="Helical" evidence="5">
    <location>
        <begin position="23"/>
        <end position="45"/>
    </location>
</feature>
<organism evidence="7 8">
    <name type="scientific">Vibrio xiamenensis</name>
    <dbReference type="NCBI Taxonomy" id="861298"/>
    <lineage>
        <taxon>Bacteria</taxon>
        <taxon>Pseudomonadati</taxon>
        <taxon>Pseudomonadota</taxon>
        <taxon>Gammaproteobacteria</taxon>
        <taxon>Vibrionales</taxon>
        <taxon>Vibrionaceae</taxon>
        <taxon>Vibrio</taxon>
    </lineage>
</organism>
<dbReference type="InterPro" id="IPR005467">
    <property type="entry name" value="His_kinase_dom"/>
</dbReference>
<dbReference type="RefSeq" id="WP_093276468.1">
    <property type="nucleotide sequence ID" value="NZ_FNDD01000022.1"/>
</dbReference>
<sequence>MNRTQQFEESIHNPYFSVIGRRIIFIMIVLSSVVTLATTVLQLYWDYDKEFNAVSQRHAEIKDVHADTLAASLWAFDLTLLQERLEGLVNLPGIDYIKVTSGRYEFSAGKKVTNNPIVSNYALVYHDPQPNLFETIGTIEVESDAQQIYHYLMKQFFVTLAMNALKTIIVCYFILLVFHHSVNRRVFAIAQYLRKYNPRHPAKTLKLSHTRWIMNEEDELDWLADESNKITDNVSTLYRSIKFEQERLSDFTHVSSDWLWETDANGQLTYSSEAMLRALRLEFTDHCSLHDIELLKQCQSLLTLLDKQHSFNKCEECIIVQGEPNYFIFQAIARYEKDIFLGFRGTAINITDLKMAQLEVESWNIKLEQIVAKRTQDLEQSMQRLQQTQEQLVESEKLAALGGLVAGVAHEVNTPLGIAVTATSVIQESAKTLQKAFTEQTLTSTQFSELMTRLTQSGEMLEHNLNRAAKLVRDFKQTAVDQVSESRSEFRVKQVLDALIASLHPETRKVPVTPNLVGDETVTMNSLPGVLTQILSNLVMNSVNHAFTHQQQPQIDVEFEQQDEWIILQYRDNGDGIEKALHSRIFEPFYTTKRGKGGSGLGLNLVFNLVKQKLKGELEFDSEPGKGVHFTIKLPKVLPQEIQSPQAQKRSADAE</sequence>
<keyword evidence="3" id="KW-0597">Phosphoprotein</keyword>
<dbReference type="Gene3D" id="1.10.287.130">
    <property type="match status" value="1"/>
</dbReference>
<name>A0A1G8DYZ6_9VIBR</name>
<keyword evidence="7" id="KW-0808">Transferase</keyword>
<evidence type="ECO:0000313" key="7">
    <source>
        <dbReference type="EMBL" id="SDH62986.1"/>
    </source>
</evidence>
<evidence type="ECO:0000313" key="8">
    <source>
        <dbReference type="Proteomes" id="UP000198854"/>
    </source>
</evidence>
<comment type="catalytic activity">
    <reaction evidence="1">
        <text>ATP + protein L-histidine = ADP + protein N-phospho-L-histidine.</text>
        <dbReference type="EC" id="2.7.13.3"/>
    </reaction>
</comment>
<dbReference type="PANTHER" id="PTHR43065">
    <property type="entry name" value="SENSOR HISTIDINE KINASE"/>
    <property type="match status" value="1"/>
</dbReference>
<dbReference type="Pfam" id="PF17149">
    <property type="entry name" value="CHASE5"/>
    <property type="match status" value="1"/>
</dbReference>
<proteinExistence type="predicted"/>
<keyword evidence="5" id="KW-0812">Transmembrane</keyword>
<dbReference type="EMBL" id="FNDD01000022">
    <property type="protein sequence ID" value="SDH62986.1"/>
    <property type="molecule type" value="Genomic_DNA"/>
</dbReference>
<dbReference type="InterPro" id="IPR003661">
    <property type="entry name" value="HisK_dim/P_dom"/>
</dbReference>
<dbReference type="SUPFAM" id="SSF55874">
    <property type="entry name" value="ATPase domain of HSP90 chaperone/DNA topoisomerase II/histidine kinase"/>
    <property type="match status" value="1"/>
</dbReference>
<protein>
    <recommendedName>
        <fullName evidence="2">histidine kinase</fullName>
        <ecNumber evidence="2">2.7.13.3</ecNumber>
    </recommendedName>
</protein>
<dbReference type="PRINTS" id="PR00344">
    <property type="entry name" value="BCTRLSENSOR"/>
</dbReference>
<dbReference type="InterPro" id="IPR036097">
    <property type="entry name" value="HisK_dim/P_sf"/>
</dbReference>
<dbReference type="CDD" id="cd00075">
    <property type="entry name" value="HATPase"/>
    <property type="match status" value="1"/>
</dbReference>
<dbReference type="InterPro" id="IPR036890">
    <property type="entry name" value="HATPase_C_sf"/>
</dbReference>
<dbReference type="InterPro" id="IPR004358">
    <property type="entry name" value="Sig_transdc_His_kin-like_C"/>
</dbReference>
<dbReference type="Pfam" id="PF02518">
    <property type="entry name" value="HATPase_c"/>
    <property type="match status" value="1"/>
</dbReference>
<dbReference type="InterPro" id="IPR033414">
    <property type="entry name" value="Sensor_dom"/>
</dbReference>
<evidence type="ECO:0000256" key="2">
    <source>
        <dbReference type="ARBA" id="ARBA00012438"/>
    </source>
</evidence>
<dbReference type="InterPro" id="IPR003594">
    <property type="entry name" value="HATPase_dom"/>
</dbReference>
<dbReference type="SUPFAM" id="SSF55785">
    <property type="entry name" value="PYP-like sensor domain (PAS domain)"/>
    <property type="match status" value="1"/>
</dbReference>
<dbReference type="AlphaFoldDB" id="A0A1G8DYZ6"/>
<dbReference type="PANTHER" id="PTHR43065:SF42">
    <property type="entry name" value="TWO-COMPONENT SENSOR PPRA"/>
    <property type="match status" value="1"/>
</dbReference>
<dbReference type="CDD" id="cd00082">
    <property type="entry name" value="HisKA"/>
    <property type="match status" value="1"/>
</dbReference>
<keyword evidence="4" id="KW-0175">Coiled coil</keyword>
<dbReference type="SUPFAM" id="SSF47384">
    <property type="entry name" value="Homodimeric domain of signal transducing histidine kinase"/>
    <property type="match status" value="1"/>
</dbReference>
<keyword evidence="8" id="KW-1185">Reference proteome</keyword>
<dbReference type="PROSITE" id="PS50109">
    <property type="entry name" value="HIS_KIN"/>
    <property type="match status" value="1"/>
</dbReference>
<dbReference type="SMART" id="SM00387">
    <property type="entry name" value="HATPase_c"/>
    <property type="match status" value="1"/>
</dbReference>
<accession>A0A1G8DYZ6</accession>
<keyword evidence="5" id="KW-0472">Membrane</keyword>
<feature type="domain" description="Histidine kinase" evidence="6">
    <location>
        <begin position="407"/>
        <end position="638"/>
    </location>
</feature>
<dbReference type="STRING" id="861298.SAMN04488136_12246"/>
<dbReference type="Gene3D" id="3.30.565.10">
    <property type="entry name" value="Histidine kinase-like ATPase, C-terminal domain"/>
    <property type="match status" value="1"/>
</dbReference>
<dbReference type="Proteomes" id="UP000198854">
    <property type="component" value="Unassembled WGS sequence"/>
</dbReference>
<keyword evidence="5" id="KW-1133">Transmembrane helix</keyword>
<evidence type="ECO:0000259" key="6">
    <source>
        <dbReference type="PROSITE" id="PS50109"/>
    </source>
</evidence>
<reference evidence="7 8" key="1">
    <citation type="submission" date="2016-10" db="EMBL/GenBank/DDBJ databases">
        <authorList>
            <person name="de Groot N.N."/>
        </authorList>
    </citation>
    <scope>NUCLEOTIDE SEQUENCE [LARGE SCALE GENOMIC DNA]</scope>
    <source>
        <strain evidence="7 8">CGMCC 1.10228</strain>
    </source>
</reference>
<feature type="transmembrane region" description="Helical" evidence="5">
    <location>
        <begin position="156"/>
        <end position="178"/>
    </location>
</feature>
<evidence type="ECO:0000256" key="3">
    <source>
        <dbReference type="ARBA" id="ARBA00022553"/>
    </source>
</evidence>